<dbReference type="Proteomes" id="UP001430804">
    <property type="component" value="Unassembled WGS sequence"/>
</dbReference>
<evidence type="ECO:0000259" key="2">
    <source>
        <dbReference type="Pfam" id="PF03328"/>
    </source>
</evidence>
<keyword evidence="1" id="KW-0479">Metal-binding</keyword>
<gene>
    <name evidence="3" type="ORF">KY465_17080</name>
</gene>
<dbReference type="Pfam" id="PF03328">
    <property type="entry name" value="HpcH_HpaI"/>
    <property type="match status" value="1"/>
</dbReference>
<dbReference type="EMBL" id="JAHWQX010000004">
    <property type="protein sequence ID" value="MBW3098994.1"/>
    <property type="molecule type" value="Genomic_DNA"/>
</dbReference>
<keyword evidence="4" id="KW-1185">Reference proteome</keyword>
<organism evidence="3 4">
    <name type="scientific">Pseudohoeflea coraliihabitans</name>
    <dbReference type="NCBI Taxonomy" id="2860393"/>
    <lineage>
        <taxon>Bacteria</taxon>
        <taxon>Pseudomonadati</taxon>
        <taxon>Pseudomonadota</taxon>
        <taxon>Alphaproteobacteria</taxon>
        <taxon>Hyphomicrobiales</taxon>
        <taxon>Rhizobiaceae</taxon>
        <taxon>Pseudohoeflea</taxon>
    </lineage>
</organism>
<accession>A0ABS6WSR1</accession>
<sequence>MIGTFVKLRDPAVIEMLGGLGFDFVIIDAEHAPFDREAIACATLAARAANLAALVRIPDAGGEWIATALDSGAAGIVVPQVRNTAMAEQLVRKFSYRDGTRGFSPSTAAAGYGARGIAEHLEAQAGESVLICQIEDRSAVGEASEIAATNGVDGLLVGPVDLAVSEGLTDPRAPEITAMGEEVMRTATKTGVSGGIFIADPSASSRWSTCGATLFVLGTDQSFLQQSARAGLAVARQALPENAL</sequence>
<evidence type="ECO:0000256" key="1">
    <source>
        <dbReference type="ARBA" id="ARBA00022723"/>
    </source>
</evidence>
<feature type="domain" description="HpcH/HpaI aldolase/citrate lyase" evidence="2">
    <location>
        <begin position="2"/>
        <end position="222"/>
    </location>
</feature>
<protein>
    <recommendedName>
        <fullName evidence="2">HpcH/HpaI aldolase/citrate lyase domain-containing protein</fullName>
    </recommendedName>
</protein>
<proteinExistence type="predicted"/>
<dbReference type="PANTHER" id="PTHR30502">
    <property type="entry name" value="2-KETO-3-DEOXY-L-RHAMNONATE ALDOLASE"/>
    <property type="match status" value="1"/>
</dbReference>
<comment type="caution">
    <text evidence="3">The sequence shown here is derived from an EMBL/GenBank/DDBJ whole genome shotgun (WGS) entry which is preliminary data.</text>
</comment>
<evidence type="ECO:0000313" key="3">
    <source>
        <dbReference type="EMBL" id="MBW3098994.1"/>
    </source>
</evidence>
<reference evidence="3" key="1">
    <citation type="submission" date="2021-07" db="EMBL/GenBank/DDBJ databases">
        <title>Pseudohoeflea marina sp. nov. a polyhydroxyalcanoate-producing bacterium.</title>
        <authorList>
            <person name="Zheng W."/>
            <person name="Yu S."/>
            <person name="Huang Y."/>
        </authorList>
    </citation>
    <scope>NUCLEOTIDE SEQUENCE</scope>
    <source>
        <strain evidence="3">DP4N28-3</strain>
    </source>
</reference>
<dbReference type="RefSeq" id="WP_219203285.1">
    <property type="nucleotide sequence ID" value="NZ_JAHWQX010000004.1"/>
</dbReference>
<dbReference type="InterPro" id="IPR050251">
    <property type="entry name" value="HpcH-HpaI_aldolase"/>
</dbReference>
<dbReference type="InterPro" id="IPR005000">
    <property type="entry name" value="Aldolase/citrate-lyase_domain"/>
</dbReference>
<dbReference type="PANTHER" id="PTHR30502:SF0">
    <property type="entry name" value="PHOSPHOENOLPYRUVATE CARBOXYLASE FAMILY PROTEIN"/>
    <property type="match status" value="1"/>
</dbReference>
<evidence type="ECO:0000313" key="4">
    <source>
        <dbReference type="Proteomes" id="UP001430804"/>
    </source>
</evidence>
<name>A0ABS6WSR1_9HYPH</name>